<dbReference type="KEGG" id="cmaq:H0S70_05685"/>
<protein>
    <submittedName>
        <fullName evidence="2">Antibiotic biosynthesis monooxygenase</fullName>
    </submittedName>
</protein>
<dbReference type="PANTHER" id="PTHR33336">
    <property type="entry name" value="QUINOL MONOOXYGENASE YGIN-RELATED"/>
    <property type="match status" value="1"/>
</dbReference>
<dbReference type="PROSITE" id="PS51725">
    <property type="entry name" value="ABM"/>
    <property type="match status" value="1"/>
</dbReference>
<dbReference type="Gene3D" id="3.30.70.100">
    <property type="match status" value="1"/>
</dbReference>
<keyword evidence="3" id="KW-1185">Reference proteome</keyword>
<name>A0A7H1DZQ0_9FLAO</name>
<gene>
    <name evidence="2" type="ORF">H0S70_05685</name>
</gene>
<dbReference type="Proteomes" id="UP000516438">
    <property type="component" value="Chromosome"/>
</dbReference>
<dbReference type="EMBL" id="CP060203">
    <property type="protein sequence ID" value="QNS42458.1"/>
    <property type="molecule type" value="Genomic_DNA"/>
</dbReference>
<keyword evidence="2" id="KW-0503">Monooxygenase</keyword>
<dbReference type="RefSeq" id="WP_188322010.1">
    <property type="nucleotide sequence ID" value="NZ_CP060203.1"/>
</dbReference>
<evidence type="ECO:0000313" key="2">
    <source>
        <dbReference type="EMBL" id="QNS42458.1"/>
    </source>
</evidence>
<proteinExistence type="predicted"/>
<dbReference type="Pfam" id="PF03992">
    <property type="entry name" value="ABM"/>
    <property type="match status" value="1"/>
</dbReference>
<dbReference type="InterPro" id="IPR011008">
    <property type="entry name" value="Dimeric_a/b-barrel"/>
</dbReference>
<accession>A0A7H1DZQ0</accession>
<evidence type="ECO:0000259" key="1">
    <source>
        <dbReference type="PROSITE" id="PS51725"/>
    </source>
</evidence>
<dbReference type="InterPro" id="IPR050744">
    <property type="entry name" value="AI-2_Isomerase_LsrG"/>
</dbReference>
<keyword evidence="2" id="KW-0560">Oxidoreductase</keyword>
<dbReference type="GO" id="GO:0004497">
    <property type="term" value="F:monooxygenase activity"/>
    <property type="evidence" value="ECO:0007669"/>
    <property type="project" value="UniProtKB-KW"/>
</dbReference>
<reference evidence="2 3" key="1">
    <citation type="submission" date="2020-07" db="EMBL/GenBank/DDBJ databases">
        <title>Complete genome and description of Chryseobacterium manosquense strain Marseille-Q2069 sp. nov.</title>
        <authorList>
            <person name="Boxberger M."/>
        </authorList>
    </citation>
    <scope>NUCLEOTIDE SEQUENCE [LARGE SCALE GENOMIC DNA]</scope>
    <source>
        <strain evidence="2 3">Marseille-Q2069</strain>
    </source>
</reference>
<dbReference type="PANTHER" id="PTHR33336:SF3">
    <property type="entry name" value="ABM DOMAIN-CONTAINING PROTEIN"/>
    <property type="match status" value="1"/>
</dbReference>
<dbReference type="InterPro" id="IPR007138">
    <property type="entry name" value="ABM_dom"/>
</dbReference>
<dbReference type="SUPFAM" id="SSF54909">
    <property type="entry name" value="Dimeric alpha+beta barrel"/>
    <property type="match status" value="1"/>
</dbReference>
<organism evidence="2 3">
    <name type="scientific">Chryseobacterium manosquense</name>
    <dbReference type="NCBI Taxonomy" id="2754694"/>
    <lineage>
        <taxon>Bacteria</taxon>
        <taxon>Pseudomonadati</taxon>
        <taxon>Bacteroidota</taxon>
        <taxon>Flavobacteriia</taxon>
        <taxon>Flavobacteriales</taxon>
        <taxon>Weeksellaceae</taxon>
        <taxon>Chryseobacterium group</taxon>
        <taxon>Chryseobacterium</taxon>
    </lineage>
</organism>
<evidence type="ECO:0000313" key="3">
    <source>
        <dbReference type="Proteomes" id="UP000516438"/>
    </source>
</evidence>
<sequence length="105" mass="12322">MNKNIDTTKTISLYGFLRPKKGYEEELRKSLLSLVQPTRSEEGSLIYNVHEEKDGSFFLYEVWRSQEDLDKHWQQPYLKNFMSKVEILLDEKVAYSGKLISGLSD</sequence>
<dbReference type="AlphaFoldDB" id="A0A7H1DZQ0"/>
<feature type="domain" description="ABM" evidence="1">
    <location>
        <begin position="11"/>
        <end position="99"/>
    </location>
</feature>